<dbReference type="EnsemblPlants" id="Pp3c12_17290V3.1">
    <property type="protein sequence ID" value="Pp3c12_17290V3.1"/>
    <property type="gene ID" value="Pp3c12_17290"/>
</dbReference>
<dbReference type="Gramene" id="Pp3c12_17290V3.1">
    <property type="protein sequence ID" value="Pp3c12_17290V3.1"/>
    <property type="gene ID" value="Pp3c12_17290"/>
</dbReference>
<dbReference type="RefSeq" id="XP_024391524.1">
    <property type="nucleotide sequence ID" value="XM_024535756.2"/>
</dbReference>
<reference evidence="1 3" key="2">
    <citation type="journal article" date="2018" name="Plant J.">
        <title>The Physcomitrella patens chromosome-scale assembly reveals moss genome structure and evolution.</title>
        <authorList>
            <person name="Lang D."/>
            <person name="Ullrich K.K."/>
            <person name="Murat F."/>
            <person name="Fuchs J."/>
            <person name="Jenkins J."/>
            <person name="Haas F.B."/>
            <person name="Piednoel M."/>
            <person name="Gundlach H."/>
            <person name="Van Bel M."/>
            <person name="Meyberg R."/>
            <person name="Vives C."/>
            <person name="Morata J."/>
            <person name="Symeonidi A."/>
            <person name="Hiss M."/>
            <person name="Muchero W."/>
            <person name="Kamisugi Y."/>
            <person name="Saleh O."/>
            <person name="Blanc G."/>
            <person name="Decker E.L."/>
            <person name="van Gessel N."/>
            <person name="Grimwood J."/>
            <person name="Hayes R.D."/>
            <person name="Graham S.W."/>
            <person name="Gunter L.E."/>
            <person name="McDaniel S.F."/>
            <person name="Hoernstein S.N.W."/>
            <person name="Larsson A."/>
            <person name="Li F.W."/>
            <person name="Perroud P.F."/>
            <person name="Phillips J."/>
            <person name="Ranjan P."/>
            <person name="Rokshar D.S."/>
            <person name="Rothfels C.J."/>
            <person name="Schneider L."/>
            <person name="Shu S."/>
            <person name="Stevenson D.W."/>
            <person name="Thummler F."/>
            <person name="Tillich M."/>
            <person name="Villarreal Aguilar J.C."/>
            <person name="Widiez T."/>
            <person name="Wong G.K."/>
            <person name="Wymore A."/>
            <person name="Zhang Y."/>
            <person name="Zimmer A.D."/>
            <person name="Quatrano R.S."/>
            <person name="Mayer K.F.X."/>
            <person name="Goodstein D."/>
            <person name="Casacuberta J.M."/>
            <person name="Vandepoele K."/>
            <person name="Reski R."/>
            <person name="Cuming A.C."/>
            <person name="Tuskan G.A."/>
            <person name="Maumus F."/>
            <person name="Salse J."/>
            <person name="Schmutz J."/>
            <person name="Rensing S.A."/>
        </authorList>
    </citation>
    <scope>NUCLEOTIDE SEQUENCE [LARGE SCALE GENOMIC DNA]</scope>
    <source>
        <strain evidence="2 3">cv. Gransden 2004</strain>
    </source>
</reference>
<dbReference type="HOGENOM" id="CLU_1039734_0_0_1"/>
<evidence type="ECO:0000313" key="2">
    <source>
        <dbReference type="EnsemblPlants" id="Pp3c12_17290V3.1"/>
    </source>
</evidence>
<organism evidence="1">
    <name type="scientific">Physcomitrium patens</name>
    <name type="common">Spreading-leaved earth moss</name>
    <name type="synonym">Physcomitrella patens</name>
    <dbReference type="NCBI Taxonomy" id="3218"/>
    <lineage>
        <taxon>Eukaryota</taxon>
        <taxon>Viridiplantae</taxon>
        <taxon>Streptophyta</taxon>
        <taxon>Embryophyta</taxon>
        <taxon>Bryophyta</taxon>
        <taxon>Bryophytina</taxon>
        <taxon>Bryopsida</taxon>
        <taxon>Funariidae</taxon>
        <taxon>Funariales</taxon>
        <taxon>Funariaceae</taxon>
        <taxon>Physcomitrium</taxon>
    </lineage>
</organism>
<dbReference type="KEGG" id="ppp:112289966"/>
<dbReference type="PaxDb" id="3218-PP1S46_290V6.1"/>
<evidence type="ECO:0000313" key="3">
    <source>
        <dbReference type="Proteomes" id="UP000006727"/>
    </source>
</evidence>
<gene>
    <name evidence="2" type="primary">LOC112289966</name>
    <name evidence="1" type="ORF">PHYPA_016388</name>
</gene>
<dbReference type="AlphaFoldDB" id="A9S436"/>
<proteinExistence type="predicted"/>
<dbReference type="EnsemblPlants" id="Pp3c12_17290V3.2">
    <property type="protein sequence ID" value="Pp3c12_17290V3.2"/>
    <property type="gene ID" value="Pp3c12_17290"/>
</dbReference>
<evidence type="ECO:0000313" key="1">
    <source>
        <dbReference type="EMBL" id="PNR44005.1"/>
    </source>
</evidence>
<keyword evidence="3" id="KW-1185">Reference proteome</keyword>
<sequence>MDWQRRSGKSKLDRFGQFLVKTTLDVMDVASATLGYSDSSRELISGKIMDKVEDDLGTKFYEELCNRPTILKNIHYCQSDMTSIAKSHKLLRTETLHTSNPTTSAYAERPPSILNHDYLVLEMGYGADMGETMYIRAEKTKFEEGDAGIIIAVDLDFERTEGQALLITIQCLDKRIGLRALQDILGEHNPDYTLRDQNCWKYARWTARRLLQECRQDRSNLSREEHRMLQVEEETMESRIARSHVRRMGHCVYKGLNRLWHSFHNSTD</sequence>
<dbReference type="Gramene" id="Pp3c12_17290V3.2">
    <property type="protein sequence ID" value="Pp3c12_17290V3.2"/>
    <property type="gene ID" value="Pp3c12_17290"/>
</dbReference>
<dbReference type="GeneID" id="112289966"/>
<protein>
    <submittedName>
        <fullName evidence="1 2">Uncharacterized protein</fullName>
    </submittedName>
</protein>
<accession>A9S436</accession>
<dbReference type="eggNOG" id="ENOG502SWFU">
    <property type="taxonomic scope" value="Eukaryota"/>
</dbReference>
<dbReference type="Proteomes" id="UP000006727">
    <property type="component" value="Chromosome 12"/>
</dbReference>
<dbReference type="EMBL" id="ABEU02000012">
    <property type="protein sequence ID" value="PNR44005.1"/>
    <property type="molecule type" value="Genomic_DNA"/>
</dbReference>
<dbReference type="OMA" id="FYEELCN"/>
<name>A9S436_PHYPA</name>
<reference evidence="1 3" key="1">
    <citation type="journal article" date="2008" name="Science">
        <title>The Physcomitrella genome reveals evolutionary insights into the conquest of land by plants.</title>
        <authorList>
            <person name="Rensing S."/>
            <person name="Lang D."/>
            <person name="Zimmer A."/>
            <person name="Terry A."/>
            <person name="Salamov A."/>
            <person name="Shapiro H."/>
            <person name="Nishiyama T."/>
            <person name="Perroud P.-F."/>
            <person name="Lindquist E."/>
            <person name="Kamisugi Y."/>
            <person name="Tanahashi T."/>
            <person name="Sakakibara K."/>
            <person name="Fujita T."/>
            <person name="Oishi K."/>
            <person name="Shin-I T."/>
            <person name="Kuroki Y."/>
            <person name="Toyoda A."/>
            <person name="Suzuki Y."/>
            <person name="Hashimoto A."/>
            <person name="Yamaguchi K."/>
            <person name="Sugano A."/>
            <person name="Kohara Y."/>
            <person name="Fujiyama A."/>
            <person name="Anterola A."/>
            <person name="Aoki S."/>
            <person name="Ashton N."/>
            <person name="Barbazuk W.B."/>
            <person name="Barker E."/>
            <person name="Bennetzen J."/>
            <person name="Bezanilla M."/>
            <person name="Blankenship R."/>
            <person name="Cho S.H."/>
            <person name="Dutcher S."/>
            <person name="Estelle M."/>
            <person name="Fawcett J.A."/>
            <person name="Gundlach H."/>
            <person name="Hanada K."/>
            <person name="Heyl A."/>
            <person name="Hicks K.A."/>
            <person name="Hugh J."/>
            <person name="Lohr M."/>
            <person name="Mayer K."/>
            <person name="Melkozernov A."/>
            <person name="Murata T."/>
            <person name="Nelson D."/>
            <person name="Pils B."/>
            <person name="Prigge M."/>
            <person name="Reiss B."/>
            <person name="Renner T."/>
            <person name="Rombauts S."/>
            <person name="Rushton P."/>
            <person name="Sanderfoot A."/>
            <person name="Schween G."/>
            <person name="Shiu S.-H."/>
            <person name="Stueber K."/>
            <person name="Theodoulou F.L."/>
            <person name="Tu H."/>
            <person name="Van de Peer Y."/>
            <person name="Verrier P.J."/>
            <person name="Waters E."/>
            <person name="Wood A."/>
            <person name="Yang L."/>
            <person name="Cove D."/>
            <person name="Cuming A."/>
            <person name="Hasebe M."/>
            <person name="Lucas S."/>
            <person name="Mishler D.B."/>
            <person name="Reski R."/>
            <person name="Grigoriev I."/>
            <person name="Quatrano R.S."/>
            <person name="Boore J.L."/>
        </authorList>
    </citation>
    <scope>NUCLEOTIDE SEQUENCE [LARGE SCALE GENOMIC DNA]</scope>
    <source>
        <strain evidence="2 3">cv. Gransden 2004</strain>
    </source>
</reference>
<dbReference type="OrthoDB" id="1902144at2759"/>
<reference evidence="2" key="3">
    <citation type="submission" date="2020-12" db="UniProtKB">
        <authorList>
            <consortium name="EnsemblPlants"/>
        </authorList>
    </citation>
    <scope>IDENTIFICATION</scope>
</reference>